<comment type="caution">
    <text evidence="17">The sequence shown here is derived from an EMBL/GenBank/DDBJ whole genome shotgun (WGS) entry which is preliminary data.</text>
</comment>
<evidence type="ECO:0000256" key="10">
    <source>
        <dbReference type="ARBA" id="ARBA00022833"/>
    </source>
</evidence>
<comment type="similarity">
    <text evidence="13">Belongs to the RING-type zinc finger family. ATL subfamily.</text>
</comment>
<dbReference type="Proteomes" id="UP001367508">
    <property type="component" value="Unassembled WGS sequence"/>
</dbReference>
<evidence type="ECO:0000256" key="7">
    <source>
        <dbReference type="ARBA" id="ARBA00022723"/>
    </source>
</evidence>
<dbReference type="AlphaFoldDB" id="A0AAN9N405"/>
<accession>A0AAN9N405</accession>
<keyword evidence="8 14" id="KW-0863">Zinc-finger</keyword>
<keyword evidence="18" id="KW-1185">Reference proteome</keyword>
<evidence type="ECO:0000313" key="17">
    <source>
        <dbReference type="EMBL" id="KAK7363553.1"/>
    </source>
</evidence>
<keyword evidence="6 15" id="KW-0812">Transmembrane</keyword>
<evidence type="ECO:0000256" key="12">
    <source>
        <dbReference type="ARBA" id="ARBA00023136"/>
    </source>
</evidence>
<dbReference type="EC" id="2.3.2.27" evidence="4"/>
<evidence type="ECO:0000256" key="8">
    <source>
        <dbReference type="ARBA" id="ARBA00022771"/>
    </source>
</evidence>
<dbReference type="InterPro" id="IPR044600">
    <property type="entry name" value="ATL1/ATL16-like"/>
</dbReference>
<evidence type="ECO:0000256" key="1">
    <source>
        <dbReference type="ARBA" id="ARBA00000900"/>
    </source>
</evidence>
<feature type="transmembrane region" description="Helical" evidence="15">
    <location>
        <begin position="28"/>
        <end position="50"/>
    </location>
</feature>
<evidence type="ECO:0000256" key="2">
    <source>
        <dbReference type="ARBA" id="ARBA00004167"/>
    </source>
</evidence>
<keyword evidence="7" id="KW-0479">Metal-binding</keyword>
<evidence type="ECO:0000259" key="16">
    <source>
        <dbReference type="PROSITE" id="PS50089"/>
    </source>
</evidence>
<keyword evidence="11 15" id="KW-1133">Transmembrane helix</keyword>
<dbReference type="GO" id="GO:0061630">
    <property type="term" value="F:ubiquitin protein ligase activity"/>
    <property type="evidence" value="ECO:0007669"/>
    <property type="project" value="UniProtKB-EC"/>
</dbReference>
<evidence type="ECO:0000256" key="3">
    <source>
        <dbReference type="ARBA" id="ARBA00004906"/>
    </source>
</evidence>
<dbReference type="SMART" id="SM00184">
    <property type="entry name" value="RING"/>
    <property type="match status" value="1"/>
</dbReference>
<dbReference type="PANTHER" id="PTHR46913">
    <property type="entry name" value="RING-H2 FINGER PROTEIN ATL16"/>
    <property type="match status" value="1"/>
</dbReference>
<keyword evidence="10" id="KW-0862">Zinc</keyword>
<comment type="pathway">
    <text evidence="3">Protein modification; protein ubiquitination.</text>
</comment>
<evidence type="ECO:0000313" key="18">
    <source>
        <dbReference type="Proteomes" id="UP001367508"/>
    </source>
</evidence>
<feature type="domain" description="RING-type" evidence="16">
    <location>
        <begin position="109"/>
        <end position="151"/>
    </location>
</feature>
<keyword evidence="5" id="KW-0808">Transferase</keyword>
<dbReference type="Pfam" id="PF13639">
    <property type="entry name" value="zf-RING_2"/>
    <property type="match status" value="1"/>
</dbReference>
<evidence type="ECO:0000256" key="14">
    <source>
        <dbReference type="PROSITE-ProRule" id="PRU00175"/>
    </source>
</evidence>
<reference evidence="17 18" key="1">
    <citation type="submission" date="2024-01" db="EMBL/GenBank/DDBJ databases">
        <title>The genomes of 5 underutilized Papilionoideae crops provide insights into root nodulation and disease resistanc.</title>
        <authorList>
            <person name="Jiang F."/>
        </authorList>
    </citation>
    <scope>NUCLEOTIDE SEQUENCE [LARGE SCALE GENOMIC DNA]</scope>
    <source>
        <strain evidence="17">LVBAO_FW01</strain>
        <tissue evidence="17">Leaves</tissue>
    </source>
</reference>
<evidence type="ECO:0000256" key="13">
    <source>
        <dbReference type="ARBA" id="ARBA00024209"/>
    </source>
</evidence>
<name>A0AAN9N405_CANGL</name>
<dbReference type="CDD" id="cd16461">
    <property type="entry name" value="RING-H2_EL5-like"/>
    <property type="match status" value="1"/>
</dbReference>
<comment type="catalytic activity">
    <reaction evidence="1">
        <text>S-ubiquitinyl-[E2 ubiquitin-conjugating enzyme]-L-cysteine + [acceptor protein]-L-lysine = [E2 ubiquitin-conjugating enzyme]-L-cysteine + N(6)-ubiquitinyl-[acceptor protein]-L-lysine.</text>
        <dbReference type="EC" id="2.3.2.27"/>
    </reaction>
</comment>
<dbReference type="InterPro" id="IPR001841">
    <property type="entry name" value="Znf_RING"/>
</dbReference>
<evidence type="ECO:0000256" key="9">
    <source>
        <dbReference type="ARBA" id="ARBA00022786"/>
    </source>
</evidence>
<dbReference type="SUPFAM" id="SSF57850">
    <property type="entry name" value="RING/U-box"/>
    <property type="match status" value="1"/>
</dbReference>
<keyword evidence="9" id="KW-0833">Ubl conjugation pathway</keyword>
<dbReference type="EMBL" id="JAYMYQ010000001">
    <property type="protein sequence ID" value="KAK7363553.1"/>
    <property type="molecule type" value="Genomic_DNA"/>
</dbReference>
<keyword evidence="12 15" id="KW-0472">Membrane</keyword>
<comment type="subcellular location">
    <subcellularLocation>
        <location evidence="2">Membrane</location>
        <topology evidence="2">Single-pass membrane protein</topology>
    </subcellularLocation>
</comment>
<evidence type="ECO:0000256" key="5">
    <source>
        <dbReference type="ARBA" id="ARBA00022679"/>
    </source>
</evidence>
<evidence type="ECO:0000256" key="11">
    <source>
        <dbReference type="ARBA" id="ARBA00022989"/>
    </source>
</evidence>
<dbReference type="InterPro" id="IPR013083">
    <property type="entry name" value="Znf_RING/FYVE/PHD"/>
</dbReference>
<dbReference type="GO" id="GO:0008270">
    <property type="term" value="F:zinc ion binding"/>
    <property type="evidence" value="ECO:0007669"/>
    <property type="project" value="UniProtKB-KW"/>
</dbReference>
<protein>
    <recommendedName>
        <fullName evidence="4">RING-type E3 ubiquitin transferase</fullName>
        <ecNumber evidence="4">2.3.2.27</ecNumber>
    </recommendedName>
</protein>
<sequence>MKMDNEDPNDNAKEIHYASKNYAFSGKIMLIAIVLLFVIIITMLCLHVYVRWRLLRTRRRLHLRRSRRPQFVFYAPQTALTVATRGLHPSVISSLPVFTFSPTTTPAECAVCLSYFENGETGRILPKCNHSFHIDCIDMWFQSHSTCPLCRTLVEPRPEITEAVCEPEPVSSSETCVECQREGEELNRSGPVGASSSLHVEVPARNESLGHEPGCESHSSFHSPVSRILSFKRILSREKKGSVSACVGGCSAMTEFELDVERGDSLPLPFYHLPSLSVFVLVEL</sequence>
<evidence type="ECO:0000256" key="6">
    <source>
        <dbReference type="ARBA" id="ARBA00022692"/>
    </source>
</evidence>
<dbReference type="PROSITE" id="PS50089">
    <property type="entry name" value="ZF_RING_2"/>
    <property type="match status" value="1"/>
</dbReference>
<dbReference type="GO" id="GO:0016020">
    <property type="term" value="C:membrane"/>
    <property type="evidence" value="ECO:0007669"/>
    <property type="project" value="UniProtKB-SubCell"/>
</dbReference>
<gene>
    <name evidence="17" type="ORF">VNO77_05699</name>
</gene>
<evidence type="ECO:0000256" key="4">
    <source>
        <dbReference type="ARBA" id="ARBA00012483"/>
    </source>
</evidence>
<dbReference type="GO" id="GO:0016567">
    <property type="term" value="P:protein ubiquitination"/>
    <property type="evidence" value="ECO:0007669"/>
    <property type="project" value="InterPro"/>
</dbReference>
<dbReference type="Gene3D" id="3.30.40.10">
    <property type="entry name" value="Zinc/RING finger domain, C3HC4 (zinc finger)"/>
    <property type="match status" value="1"/>
</dbReference>
<dbReference type="PANTHER" id="PTHR46913:SF1">
    <property type="entry name" value="RING-H2 FINGER PROTEIN ATL16"/>
    <property type="match status" value="1"/>
</dbReference>
<organism evidence="17 18">
    <name type="scientific">Canavalia gladiata</name>
    <name type="common">Sword bean</name>
    <name type="synonym">Dolichos gladiatus</name>
    <dbReference type="NCBI Taxonomy" id="3824"/>
    <lineage>
        <taxon>Eukaryota</taxon>
        <taxon>Viridiplantae</taxon>
        <taxon>Streptophyta</taxon>
        <taxon>Embryophyta</taxon>
        <taxon>Tracheophyta</taxon>
        <taxon>Spermatophyta</taxon>
        <taxon>Magnoliopsida</taxon>
        <taxon>eudicotyledons</taxon>
        <taxon>Gunneridae</taxon>
        <taxon>Pentapetalae</taxon>
        <taxon>rosids</taxon>
        <taxon>fabids</taxon>
        <taxon>Fabales</taxon>
        <taxon>Fabaceae</taxon>
        <taxon>Papilionoideae</taxon>
        <taxon>50 kb inversion clade</taxon>
        <taxon>NPAAA clade</taxon>
        <taxon>indigoferoid/millettioid clade</taxon>
        <taxon>Phaseoleae</taxon>
        <taxon>Canavalia</taxon>
    </lineage>
</organism>
<evidence type="ECO:0000256" key="15">
    <source>
        <dbReference type="SAM" id="Phobius"/>
    </source>
</evidence>
<proteinExistence type="inferred from homology"/>